<gene>
    <name evidence="1" type="ORF">LSH36_656g01010</name>
</gene>
<proteinExistence type="predicted"/>
<keyword evidence="2" id="KW-1185">Reference proteome</keyword>
<comment type="caution">
    <text evidence="1">The sequence shown here is derived from an EMBL/GenBank/DDBJ whole genome shotgun (WGS) entry which is preliminary data.</text>
</comment>
<sequence length="268" mass="30501">MFRPTSEVEVKEIIIKYPNKSFDLDPLPTWLLKKWVDQLLPLITAIVNWSMDEGNSTETTLLNMQSRIAEALDEGTMTALISTDKRLEFSFGIREKALTWVKSYIAERTQGVSVADKTSLDVESLSIKFRPDNDFRKTENLTDNSSDTCFVFYGDTQVSEIQYTTFRINTSELQDDYIKVSLIGKSLGCGHNLHVIPLTKPQTEMWTGIWLTCDLMSIPVINENESCIFRCHCLGGCEEIQITKIPRTPEERSWSLCHIDIVIDSSGI</sequence>
<dbReference type="EMBL" id="JAODUP010000656">
    <property type="protein sequence ID" value="KAK2145807.1"/>
    <property type="molecule type" value="Genomic_DNA"/>
</dbReference>
<accession>A0AAD9MU18</accession>
<name>A0AAD9MU18_9ANNE</name>
<dbReference type="AlphaFoldDB" id="A0AAD9MU18"/>
<dbReference type="Proteomes" id="UP001208570">
    <property type="component" value="Unassembled WGS sequence"/>
</dbReference>
<organism evidence="1 2">
    <name type="scientific">Paralvinella palmiformis</name>
    <dbReference type="NCBI Taxonomy" id="53620"/>
    <lineage>
        <taxon>Eukaryota</taxon>
        <taxon>Metazoa</taxon>
        <taxon>Spiralia</taxon>
        <taxon>Lophotrochozoa</taxon>
        <taxon>Annelida</taxon>
        <taxon>Polychaeta</taxon>
        <taxon>Sedentaria</taxon>
        <taxon>Canalipalpata</taxon>
        <taxon>Terebellida</taxon>
        <taxon>Terebelliformia</taxon>
        <taxon>Alvinellidae</taxon>
        <taxon>Paralvinella</taxon>
    </lineage>
</organism>
<evidence type="ECO:0000313" key="1">
    <source>
        <dbReference type="EMBL" id="KAK2145807.1"/>
    </source>
</evidence>
<evidence type="ECO:0000313" key="2">
    <source>
        <dbReference type="Proteomes" id="UP001208570"/>
    </source>
</evidence>
<protein>
    <submittedName>
        <fullName evidence="1">Uncharacterized protein</fullName>
    </submittedName>
</protein>
<reference evidence="1" key="1">
    <citation type="journal article" date="2023" name="Mol. Biol. Evol.">
        <title>Third-Generation Sequencing Reveals the Adaptive Role of the Epigenome in Three Deep-Sea Polychaetes.</title>
        <authorList>
            <person name="Perez M."/>
            <person name="Aroh O."/>
            <person name="Sun Y."/>
            <person name="Lan Y."/>
            <person name="Juniper S.K."/>
            <person name="Young C.R."/>
            <person name="Angers B."/>
            <person name="Qian P.Y."/>
        </authorList>
    </citation>
    <scope>NUCLEOTIDE SEQUENCE</scope>
    <source>
        <strain evidence="1">P08H-3</strain>
    </source>
</reference>